<dbReference type="RefSeq" id="WP_010020775.1">
    <property type="nucleotide sequence ID" value="NZ_CAJJMR010000026.1"/>
</dbReference>
<keyword evidence="1" id="KW-0812">Transmembrane</keyword>
<evidence type="ECO:0000313" key="3">
    <source>
        <dbReference type="Proteomes" id="UP000295257"/>
    </source>
</evidence>
<protein>
    <submittedName>
        <fullName evidence="2">Uncharacterized protein</fullName>
    </submittedName>
</protein>
<gene>
    <name evidence="2" type="ORF">C5L30_001371</name>
</gene>
<dbReference type="EMBL" id="PUFN01000007">
    <property type="protein sequence ID" value="TDG73879.1"/>
    <property type="molecule type" value="Genomic_DNA"/>
</dbReference>
<proteinExistence type="predicted"/>
<evidence type="ECO:0000313" key="2">
    <source>
        <dbReference type="EMBL" id="TDG73879.1"/>
    </source>
</evidence>
<feature type="transmembrane region" description="Helical" evidence="1">
    <location>
        <begin position="30"/>
        <end position="50"/>
    </location>
</feature>
<name>A0A4R5NH74_9LACO</name>
<keyword evidence="3" id="KW-1185">Reference proteome</keyword>
<reference evidence="2 3" key="1">
    <citation type="journal article" date="2019" name="Appl. Microbiol. Biotechnol.">
        <title>Uncovering carbohydrate metabolism through a genotype-phenotype association study of 56 lactic acid bacteria genomes.</title>
        <authorList>
            <person name="Buron-Moles G."/>
            <person name="Chailyan A."/>
            <person name="Dolejs I."/>
            <person name="Forster J."/>
            <person name="Miks M.H."/>
        </authorList>
    </citation>
    <scope>NUCLEOTIDE SEQUENCE [LARGE SCALE GENOMIC DNA]</scope>
    <source>
        <strain evidence="2 3">ATCC 29644</strain>
    </source>
</reference>
<organism evidence="2 3">
    <name type="scientific">Companilactobacillus farciminis</name>
    <dbReference type="NCBI Taxonomy" id="1612"/>
    <lineage>
        <taxon>Bacteria</taxon>
        <taxon>Bacillati</taxon>
        <taxon>Bacillota</taxon>
        <taxon>Bacilli</taxon>
        <taxon>Lactobacillales</taxon>
        <taxon>Lactobacillaceae</taxon>
        <taxon>Companilactobacillus</taxon>
    </lineage>
</organism>
<keyword evidence="1" id="KW-0472">Membrane</keyword>
<keyword evidence="1" id="KW-1133">Transmembrane helix</keyword>
<comment type="caution">
    <text evidence="2">The sequence shown here is derived from an EMBL/GenBank/DDBJ whole genome shotgun (WGS) entry which is preliminary data.</text>
</comment>
<accession>A0A4R5NH74</accession>
<dbReference type="Proteomes" id="UP000295257">
    <property type="component" value="Unassembled WGS sequence"/>
</dbReference>
<sequence length="55" mass="6427">MAEHFPGPHSRLNSGFYFYINYFRKLIEDIIGIAVYCCISSDVFFLYGAIKKEIE</sequence>
<evidence type="ECO:0000256" key="1">
    <source>
        <dbReference type="SAM" id="Phobius"/>
    </source>
</evidence>
<dbReference type="AlphaFoldDB" id="A0A4R5NH74"/>